<name>A0A0U5JVT1_LIMRT</name>
<dbReference type="AlphaFoldDB" id="A0A0U5JVT1"/>
<dbReference type="RefSeq" id="WP_239834989.1">
    <property type="nucleotide sequence ID" value="NZ_CP173396.1"/>
</dbReference>
<evidence type="ECO:0000313" key="1">
    <source>
        <dbReference type="EMBL" id="CUR41559.1"/>
    </source>
</evidence>
<protein>
    <submittedName>
        <fullName evidence="1">Uncharacterized protein</fullName>
    </submittedName>
</protein>
<gene>
    <name evidence="1" type="ORF">LRLP16767_LRLP167_00059</name>
</gene>
<accession>A0A0U5JVT1</accession>
<reference evidence="1" key="1">
    <citation type="submission" date="2015-10" db="EMBL/GenBank/DDBJ databases">
        <authorList>
            <person name="Gilbert D.G."/>
        </authorList>
    </citation>
    <scope>NUCLEOTIDE SEQUENCE</scope>
    <source>
        <strain evidence="1">Lp167-67</strain>
    </source>
</reference>
<dbReference type="EMBL" id="LN887696">
    <property type="protein sequence ID" value="CUR41559.1"/>
    <property type="molecule type" value="Genomic_DNA"/>
</dbReference>
<sequence length="116" mass="13924">MQKMEEYASTWYDDLNDLKQDNPSLAEELVEEFGDGEWQENQLFVYESLEDYAYYELTEGWYADKHLDQKDYNGAPNPIDFIDLKALGLQLSRTWDESMHYLTRDNWIVETNYGWN</sequence>
<organism evidence="1">
    <name type="scientific">Limosilactobacillus reuteri</name>
    <name type="common">Lactobacillus reuteri</name>
    <dbReference type="NCBI Taxonomy" id="1598"/>
    <lineage>
        <taxon>Bacteria</taxon>
        <taxon>Bacillati</taxon>
        <taxon>Bacillota</taxon>
        <taxon>Bacilli</taxon>
        <taxon>Lactobacillales</taxon>
        <taxon>Lactobacillaceae</taxon>
        <taxon>Limosilactobacillus</taxon>
    </lineage>
</organism>
<proteinExistence type="predicted"/>